<evidence type="ECO:0000256" key="1">
    <source>
        <dbReference type="SAM" id="MobiDB-lite"/>
    </source>
</evidence>
<protein>
    <recommendedName>
        <fullName evidence="3">Sm-like domain-containing protein</fullName>
    </recommendedName>
</protein>
<dbReference type="AlphaFoldDB" id="A0A6C0J3L4"/>
<feature type="region of interest" description="Disordered" evidence="1">
    <location>
        <begin position="130"/>
        <end position="152"/>
    </location>
</feature>
<organism evidence="2">
    <name type="scientific">viral metagenome</name>
    <dbReference type="NCBI Taxonomy" id="1070528"/>
    <lineage>
        <taxon>unclassified sequences</taxon>
        <taxon>metagenomes</taxon>
        <taxon>organismal metagenomes</taxon>
    </lineage>
</organism>
<proteinExistence type="predicted"/>
<dbReference type="Gene3D" id="2.30.30.100">
    <property type="match status" value="1"/>
</dbReference>
<reference evidence="2" key="1">
    <citation type="journal article" date="2020" name="Nature">
        <title>Giant virus diversity and host interactions through global metagenomics.</title>
        <authorList>
            <person name="Schulz F."/>
            <person name="Roux S."/>
            <person name="Paez-Espino D."/>
            <person name="Jungbluth S."/>
            <person name="Walsh D.A."/>
            <person name="Denef V.J."/>
            <person name="McMahon K.D."/>
            <person name="Konstantinidis K.T."/>
            <person name="Eloe-Fadrosh E.A."/>
            <person name="Kyrpides N.C."/>
            <person name="Woyke T."/>
        </authorList>
    </citation>
    <scope>NUCLEOTIDE SEQUENCE</scope>
    <source>
        <strain evidence="2">GVMAG-M-3300025652-16</strain>
    </source>
</reference>
<dbReference type="EMBL" id="MN740293">
    <property type="protein sequence ID" value="QHT98547.1"/>
    <property type="molecule type" value="Genomic_DNA"/>
</dbReference>
<sequence>MNNHPVQQIHLLSGEELICEVMDYEEVEGNIIIRNAMVIETNIFENNDRVYMFKPWFLYIERSTEMVMLKVDHVTASVTPNDLLLIQYYSAVNDMDSVADDRVKEHNRKEAMKLKTLVDQIANLKRKVIGEEPKKKEQPSNVIPFPTDDTIH</sequence>
<name>A0A6C0J3L4_9ZZZZ</name>
<accession>A0A6C0J3L4</accession>
<evidence type="ECO:0000313" key="2">
    <source>
        <dbReference type="EMBL" id="QHT98547.1"/>
    </source>
</evidence>
<evidence type="ECO:0008006" key="3">
    <source>
        <dbReference type="Google" id="ProtNLM"/>
    </source>
</evidence>